<dbReference type="EMBL" id="GBRH01200114">
    <property type="protein sequence ID" value="JAD97781.1"/>
    <property type="molecule type" value="Transcribed_RNA"/>
</dbReference>
<reference evidence="1" key="1">
    <citation type="submission" date="2014-09" db="EMBL/GenBank/DDBJ databases">
        <authorList>
            <person name="Magalhaes I.L.F."/>
            <person name="Oliveira U."/>
            <person name="Santos F.R."/>
            <person name="Vidigal T.H.D.A."/>
            <person name="Brescovit A.D."/>
            <person name="Santos A.J."/>
        </authorList>
    </citation>
    <scope>NUCLEOTIDE SEQUENCE</scope>
    <source>
        <tissue evidence="1">Shoot tissue taken approximately 20 cm above the soil surface</tissue>
    </source>
</reference>
<evidence type="ECO:0000313" key="1">
    <source>
        <dbReference type="EMBL" id="JAD97781.1"/>
    </source>
</evidence>
<organism evidence="1">
    <name type="scientific">Arundo donax</name>
    <name type="common">Giant reed</name>
    <name type="synonym">Donax arundinaceus</name>
    <dbReference type="NCBI Taxonomy" id="35708"/>
    <lineage>
        <taxon>Eukaryota</taxon>
        <taxon>Viridiplantae</taxon>
        <taxon>Streptophyta</taxon>
        <taxon>Embryophyta</taxon>
        <taxon>Tracheophyta</taxon>
        <taxon>Spermatophyta</taxon>
        <taxon>Magnoliopsida</taxon>
        <taxon>Liliopsida</taxon>
        <taxon>Poales</taxon>
        <taxon>Poaceae</taxon>
        <taxon>PACMAD clade</taxon>
        <taxon>Arundinoideae</taxon>
        <taxon>Arundineae</taxon>
        <taxon>Arundo</taxon>
    </lineage>
</organism>
<protein>
    <submittedName>
        <fullName evidence="1">Uncharacterized protein</fullName>
    </submittedName>
</protein>
<reference evidence="1" key="2">
    <citation type="journal article" date="2015" name="Data Brief">
        <title>Shoot transcriptome of the giant reed, Arundo donax.</title>
        <authorList>
            <person name="Barrero R.A."/>
            <person name="Guerrero F.D."/>
            <person name="Moolhuijzen P."/>
            <person name="Goolsby J.A."/>
            <person name="Tidwell J."/>
            <person name="Bellgard S.E."/>
            <person name="Bellgard M.I."/>
        </authorList>
    </citation>
    <scope>NUCLEOTIDE SEQUENCE</scope>
    <source>
        <tissue evidence="1">Shoot tissue taken approximately 20 cm above the soil surface</tissue>
    </source>
</reference>
<accession>A0A0A9ECJ9</accession>
<name>A0A0A9ECJ9_ARUDO</name>
<sequence length="74" mass="8359">MSPHLEPNLPQSSDRIAPWPSLLSQTCRTHKSAEYTYGCSVSTLYYPSPQRPQSRGPSLLYCSSHQSVHCRQSH</sequence>
<proteinExistence type="predicted"/>
<dbReference type="AlphaFoldDB" id="A0A0A9ECJ9"/>